<feature type="region of interest" description="Disordered" evidence="1">
    <location>
        <begin position="29"/>
        <end position="57"/>
    </location>
</feature>
<evidence type="ECO:0000313" key="2">
    <source>
        <dbReference type="EMBL" id="GBP09229.1"/>
    </source>
</evidence>
<sequence>MQPRPTSVHQTGRIQVALPARKRAVHYQIAGHAPSPRSTLQRRNSRRAPGGPESRVGALVTSHSRWRLSCELRRRSGRDRWGAVWRRHAPLPVTLSLRLRASPSTKTIVRHRARV</sequence>
<accession>A0A4C1T3Z5</accession>
<keyword evidence="3" id="KW-1185">Reference proteome</keyword>
<organism evidence="2 3">
    <name type="scientific">Eumeta variegata</name>
    <name type="common">Bagworm moth</name>
    <name type="synonym">Eumeta japonica</name>
    <dbReference type="NCBI Taxonomy" id="151549"/>
    <lineage>
        <taxon>Eukaryota</taxon>
        <taxon>Metazoa</taxon>
        <taxon>Ecdysozoa</taxon>
        <taxon>Arthropoda</taxon>
        <taxon>Hexapoda</taxon>
        <taxon>Insecta</taxon>
        <taxon>Pterygota</taxon>
        <taxon>Neoptera</taxon>
        <taxon>Endopterygota</taxon>
        <taxon>Lepidoptera</taxon>
        <taxon>Glossata</taxon>
        <taxon>Ditrysia</taxon>
        <taxon>Tineoidea</taxon>
        <taxon>Psychidae</taxon>
        <taxon>Oiketicinae</taxon>
        <taxon>Eumeta</taxon>
    </lineage>
</organism>
<name>A0A4C1T3Z5_EUMVA</name>
<evidence type="ECO:0000256" key="1">
    <source>
        <dbReference type="SAM" id="MobiDB-lite"/>
    </source>
</evidence>
<dbReference type="AlphaFoldDB" id="A0A4C1T3Z5"/>
<gene>
    <name evidence="2" type="ORF">EVAR_4084_1</name>
</gene>
<dbReference type="Proteomes" id="UP000299102">
    <property type="component" value="Unassembled WGS sequence"/>
</dbReference>
<reference evidence="2 3" key="1">
    <citation type="journal article" date="2019" name="Commun. Biol.">
        <title>The bagworm genome reveals a unique fibroin gene that provides high tensile strength.</title>
        <authorList>
            <person name="Kono N."/>
            <person name="Nakamura H."/>
            <person name="Ohtoshi R."/>
            <person name="Tomita M."/>
            <person name="Numata K."/>
            <person name="Arakawa K."/>
        </authorList>
    </citation>
    <scope>NUCLEOTIDE SEQUENCE [LARGE SCALE GENOMIC DNA]</scope>
</reference>
<proteinExistence type="predicted"/>
<comment type="caution">
    <text evidence="2">The sequence shown here is derived from an EMBL/GenBank/DDBJ whole genome shotgun (WGS) entry which is preliminary data.</text>
</comment>
<evidence type="ECO:0000313" key="3">
    <source>
        <dbReference type="Proteomes" id="UP000299102"/>
    </source>
</evidence>
<dbReference type="EMBL" id="BGZK01000034">
    <property type="protein sequence ID" value="GBP09229.1"/>
    <property type="molecule type" value="Genomic_DNA"/>
</dbReference>
<protein>
    <submittedName>
        <fullName evidence="2">Uncharacterized protein</fullName>
    </submittedName>
</protein>